<dbReference type="EMBL" id="LGTZ01000998">
    <property type="protein sequence ID" value="OJD22642.1"/>
    <property type="molecule type" value="Genomic_DNA"/>
</dbReference>
<dbReference type="OrthoDB" id="10467333at2759"/>
<feature type="compositionally biased region" description="Polar residues" evidence="1">
    <location>
        <begin position="52"/>
        <end position="67"/>
    </location>
</feature>
<name>A0A1J9Q3H4_9EURO</name>
<gene>
    <name evidence="2" type="ORF">ACJ73_06008</name>
</gene>
<dbReference type="Proteomes" id="UP000242791">
    <property type="component" value="Unassembled WGS sequence"/>
</dbReference>
<dbReference type="VEuPathDB" id="FungiDB:ACJ73_06008"/>
<evidence type="ECO:0000313" key="2">
    <source>
        <dbReference type="EMBL" id="OJD22642.1"/>
    </source>
</evidence>
<reference evidence="2 3" key="1">
    <citation type="submission" date="2015-08" db="EMBL/GenBank/DDBJ databases">
        <title>Emmonsia species relationships and genome sequence.</title>
        <authorList>
            <person name="Cuomo C.A."/>
            <person name="Schwartz I.S."/>
            <person name="Kenyon C."/>
            <person name="De Hoog G.S."/>
            <person name="Govender N.P."/>
            <person name="Botha A."/>
            <person name="Moreno L."/>
            <person name="De Vries M."/>
            <person name="Munoz J.F."/>
            <person name="Stielow J.B."/>
        </authorList>
    </citation>
    <scope>NUCLEOTIDE SEQUENCE [LARGE SCALE GENOMIC DNA]</scope>
    <source>
        <strain evidence="2 3">EI222</strain>
    </source>
</reference>
<keyword evidence="3" id="KW-1185">Reference proteome</keyword>
<evidence type="ECO:0000313" key="3">
    <source>
        <dbReference type="Proteomes" id="UP000242791"/>
    </source>
</evidence>
<evidence type="ECO:0000256" key="1">
    <source>
        <dbReference type="SAM" id="MobiDB-lite"/>
    </source>
</evidence>
<comment type="caution">
    <text evidence="2">The sequence shown here is derived from an EMBL/GenBank/DDBJ whole genome shotgun (WGS) entry which is preliminary data.</text>
</comment>
<feature type="region of interest" description="Disordered" evidence="1">
    <location>
        <begin position="41"/>
        <end position="79"/>
    </location>
</feature>
<organism evidence="2 3">
    <name type="scientific">Blastomyces percursus</name>
    <dbReference type="NCBI Taxonomy" id="1658174"/>
    <lineage>
        <taxon>Eukaryota</taxon>
        <taxon>Fungi</taxon>
        <taxon>Dikarya</taxon>
        <taxon>Ascomycota</taxon>
        <taxon>Pezizomycotina</taxon>
        <taxon>Eurotiomycetes</taxon>
        <taxon>Eurotiomycetidae</taxon>
        <taxon>Onygenales</taxon>
        <taxon>Ajellomycetaceae</taxon>
        <taxon>Blastomyces</taxon>
    </lineage>
</organism>
<accession>A0A1J9Q3H4</accession>
<sequence>MENVVENGGHPGEPQNAELTFLLLTPRSSPAAIASYHLSGAGHMDGVPRYETSGSGIESDTPASPNYQAAEGRLNGGRR</sequence>
<protein>
    <submittedName>
        <fullName evidence="2">Uncharacterized protein</fullName>
    </submittedName>
</protein>
<proteinExistence type="predicted"/>
<dbReference type="AlphaFoldDB" id="A0A1J9Q3H4"/>